<feature type="compositionally biased region" description="Basic and acidic residues" evidence="1">
    <location>
        <begin position="171"/>
        <end position="180"/>
    </location>
</feature>
<proteinExistence type="predicted"/>
<keyword evidence="3" id="KW-1185">Reference proteome</keyword>
<feature type="region of interest" description="Disordered" evidence="1">
    <location>
        <begin position="1034"/>
        <end position="1115"/>
    </location>
</feature>
<feature type="compositionally biased region" description="Basic and acidic residues" evidence="1">
    <location>
        <begin position="653"/>
        <end position="662"/>
    </location>
</feature>
<dbReference type="EMBL" id="JBHMDO010000039">
    <property type="protein sequence ID" value="MFB9329090.1"/>
    <property type="molecule type" value="Genomic_DNA"/>
</dbReference>
<comment type="caution">
    <text evidence="2">The sequence shown here is derived from an EMBL/GenBank/DDBJ whole genome shotgun (WGS) entry which is preliminary data.</text>
</comment>
<feature type="compositionally biased region" description="Basic and acidic residues" evidence="1">
    <location>
        <begin position="1075"/>
        <end position="1087"/>
    </location>
</feature>
<evidence type="ECO:0000313" key="2">
    <source>
        <dbReference type="EMBL" id="MFB9329090.1"/>
    </source>
</evidence>
<evidence type="ECO:0000313" key="3">
    <source>
        <dbReference type="Proteomes" id="UP001589747"/>
    </source>
</evidence>
<sequence length="1601" mass="173952">MINREDVPSSDQSATAMLEMGRSQRHQSFAQTIADKYRFVRRDDRGRLSLTFREKGAAAAALPPASITTVVQHVQLKLGLLMPLQVQLETLERRWLMQVERWLKGTDRSFDRVVKRVGERLRDEDRRQPGVDRSAKAIPPAHNPSPAAQAASGIPASRPVAGANGLPKPMSSEDRGRRAETPFIHAYSRVRPEAMTDDGTSLRKLELQVDRHRDERVEDLLVRTREEWRRAWRREERPASAAEGRHLDAGRNGRGDHLHSMAQTRTNERRIEQGDKSSLPVQGANVRNDSQVIDSERERLNGTATPVIASQAYRSQATVVMQRYLQKLNSSASLVSGVSALRQALQHAGNIADVALNARSIDGSESGAAKSRNARIMQSATLFATSPGVLNAERVHDVRSGAAPRVLVIGRMRDIHAGLAAEGSEAGRTREVRTGLATEARMADRKPSGHSKWSTQLVYAMLGRLAGERSVTIRPFLNRTLGANRIAAVNTDTDFELLRERRDARQQDAVTNPPNTKPTRTVIAREDSPPTRMARDANRVTGSQGDTRADISALHGNVVGTRGSAPLTPGMTSAPIQLRLLRRPAMANVERHADATVQQRTVSHQQDANDTVQESHARLQQDASKRPDAPRTRNEVAASTASTTDGLPAIDNPADRLAESADLRPSQSAPQHKRSLAKERQQSARGSQSAEGTMMQAYRRRDAEGRLAFSRWQLVEVEPAPDDGLGQKQASSTIRPVRSVLLVQRIRSSENHGLLYEAGEEAISKASGRSARSGDIQLIVKPASSVQNADKLARQPSELLSQQSLLQPSVQPTSEQPSQQLSDLPSQQLSVQPSARSWIVATSPSQIQRYIHRLQTNGRNPADGVNSGGAKSDASEHQSPRRLNINGLSAIAYGNEHSISSVTSDPSVRLILARRKANSTVITAGVGRDKTDSTTIREIRVEVKKQVTVQGTSSSSRATDKQQAIGQVRSQDAQELSIAVRAQANVGRFKLQSRALSALIMDGALSRSKFGIRDEHAEVGHILARRILPRGEQPLQGRRAEAASESKEQTFHIHLRLNRTDREGFAAQSSRTSHVHSDEPIKFRESDFNAGRTGSSSSPQQAKSATGTTSTPLRQARQSIEQAAGTARFARAANLSLVFAAAARGLNRLHIGTTASRFTGLQGGRPLSARVADRKNRQVPVEHGSFDNGASQRSNTAARVQSPASRSIGAMNAVHRNSDRTREPLSAAQGELRFARPGFPGSSAEGITHRNNPVANDVQSAVERSAARRISSLGDRHAADLSHRTSTADGASPGIASRARGIAQSDLFVDRPNVGSTHVRRARRSTADEVASRMLTGNAASRHLAFGRENPAPSVPNTGHRSVRQAIVQHPMQPRLSASLARNAIQDAAVVPRNEGSIQTVNGSSGIRDGNYSLTVRTIPASIAGQLAASNESTIEPNNSARPAAARMNRRLTQVNLTEAVQLRNRRYATAGRLDRSTADQPLQGQDGELSSRTGIERRTTSSSPPMHYTAARPQLAAGPSRANVLAQPAMMQHAAKTSPSQAQPVQPVMPIEPPRAAPIDPVVLQQALNQLPQLQPDVIAGKVMTAIEKKMKFQQRTRGY</sequence>
<accession>A0ABV5KV46</accession>
<dbReference type="RefSeq" id="WP_377499024.1">
    <property type="nucleotide sequence ID" value="NZ_JBHMDO010000039.1"/>
</dbReference>
<feature type="compositionally biased region" description="Polar residues" evidence="1">
    <location>
        <begin position="1479"/>
        <end position="1494"/>
    </location>
</feature>
<evidence type="ECO:0000256" key="1">
    <source>
        <dbReference type="SAM" id="MobiDB-lite"/>
    </source>
</evidence>
<reference evidence="2 3" key="1">
    <citation type="submission" date="2024-09" db="EMBL/GenBank/DDBJ databases">
        <authorList>
            <person name="Sun Q."/>
            <person name="Mori K."/>
        </authorList>
    </citation>
    <scope>NUCLEOTIDE SEQUENCE [LARGE SCALE GENOMIC DNA]</scope>
    <source>
        <strain evidence="2 3">TISTR 2452</strain>
    </source>
</reference>
<feature type="compositionally biased region" description="Polar residues" evidence="1">
    <location>
        <begin position="1092"/>
        <end position="1115"/>
    </location>
</feature>
<feature type="region of interest" description="Disordered" evidence="1">
    <location>
        <begin position="1273"/>
        <end position="1295"/>
    </location>
</feature>
<feature type="compositionally biased region" description="Basic and acidic residues" evidence="1">
    <location>
        <begin position="121"/>
        <end position="135"/>
    </location>
</feature>
<feature type="region of interest" description="Disordered" evidence="1">
    <location>
        <begin position="1468"/>
        <end position="1509"/>
    </location>
</feature>
<protein>
    <recommendedName>
        <fullName evidence="4">WIAG-tail domain</fullName>
    </recommendedName>
</protein>
<evidence type="ECO:0008006" key="4">
    <source>
        <dbReference type="Google" id="ProtNLM"/>
    </source>
</evidence>
<feature type="region of interest" description="Disordered" evidence="1">
    <location>
        <begin position="596"/>
        <end position="694"/>
    </location>
</feature>
<organism evidence="2 3">
    <name type="scientific">Paenibacillus aurantiacus</name>
    <dbReference type="NCBI Taxonomy" id="1936118"/>
    <lineage>
        <taxon>Bacteria</taxon>
        <taxon>Bacillati</taxon>
        <taxon>Bacillota</taxon>
        <taxon>Bacilli</taxon>
        <taxon>Bacillales</taxon>
        <taxon>Paenibacillaceae</taxon>
        <taxon>Paenibacillus</taxon>
    </lineage>
</organism>
<feature type="compositionally biased region" description="Basic and acidic residues" evidence="1">
    <location>
        <begin position="613"/>
        <end position="634"/>
    </location>
</feature>
<feature type="compositionally biased region" description="Polar residues" evidence="1">
    <location>
        <begin position="596"/>
        <end position="612"/>
    </location>
</feature>
<feature type="region of interest" description="Disordered" evidence="1">
    <location>
        <begin position="121"/>
        <end position="180"/>
    </location>
</feature>
<name>A0ABV5KV46_9BACL</name>
<feature type="compositionally biased region" description="Basic and acidic residues" evidence="1">
    <location>
        <begin position="1274"/>
        <end position="1283"/>
    </location>
</feature>
<dbReference type="Proteomes" id="UP001589747">
    <property type="component" value="Unassembled WGS sequence"/>
</dbReference>
<feature type="region of interest" description="Disordered" evidence="1">
    <location>
        <begin position="235"/>
        <end position="259"/>
    </location>
</feature>
<feature type="region of interest" description="Disordered" evidence="1">
    <location>
        <begin position="856"/>
        <end position="880"/>
    </location>
</feature>
<feature type="region of interest" description="Disordered" evidence="1">
    <location>
        <begin position="804"/>
        <end position="827"/>
    </location>
</feature>
<feature type="compositionally biased region" description="Basic and acidic residues" evidence="1">
    <location>
        <begin position="1038"/>
        <end position="1051"/>
    </location>
</feature>
<gene>
    <name evidence="2" type="ORF">ACFFSY_24405</name>
</gene>